<keyword evidence="2" id="KW-1185">Reference proteome</keyword>
<dbReference type="EMBL" id="MU275848">
    <property type="protein sequence ID" value="KAI0051984.1"/>
    <property type="molecule type" value="Genomic_DNA"/>
</dbReference>
<protein>
    <submittedName>
        <fullName evidence="1">Uncharacterized protein</fullName>
    </submittedName>
</protein>
<reference evidence="1" key="1">
    <citation type="submission" date="2021-02" db="EMBL/GenBank/DDBJ databases">
        <authorList>
            <consortium name="DOE Joint Genome Institute"/>
            <person name="Ahrendt S."/>
            <person name="Looney B.P."/>
            <person name="Miyauchi S."/>
            <person name="Morin E."/>
            <person name="Drula E."/>
            <person name="Courty P.E."/>
            <person name="Chicoki N."/>
            <person name="Fauchery L."/>
            <person name="Kohler A."/>
            <person name="Kuo A."/>
            <person name="Labutti K."/>
            <person name="Pangilinan J."/>
            <person name="Lipzen A."/>
            <person name="Riley R."/>
            <person name="Andreopoulos W."/>
            <person name="He G."/>
            <person name="Johnson J."/>
            <person name="Barry K.W."/>
            <person name="Grigoriev I.V."/>
            <person name="Nagy L."/>
            <person name="Hibbett D."/>
            <person name="Henrissat B."/>
            <person name="Matheny P.B."/>
            <person name="Labbe J."/>
            <person name="Martin F."/>
        </authorList>
    </citation>
    <scope>NUCLEOTIDE SEQUENCE</scope>
    <source>
        <strain evidence="1">FP105234-sp</strain>
    </source>
</reference>
<reference evidence="1" key="2">
    <citation type="journal article" date="2022" name="New Phytol.">
        <title>Evolutionary transition to the ectomycorrhizal habit in the genomes of a hyperdiverse lineage of mushroom-forming fungi.</title>
        <authorList>
            <person name="Looney B."/>
            <person name="Miyauchi S."/>
            <person name="Morin E."/>
            <person name="Drula E."/>
            <person name="Courty P.E."/>
            <person name="Kohler A."/>
            <person name="Kuo A."/>
            <person name="LaButti K."/>
            <person name="Pangilinan J."/>
            <person name="Lipzen A."/>
            <person name="Riley R."/>
            <person name="Andreopoulos W."/>
            <person name="He G."/>
            <person name="Johnson J."/>
            <person name="Nolan M."/>
            <person name="Tritt A."/>
            <person name="Barry K.W."/>
            <person name="Grigoriev I.V."/>
            <person name="Nagy L.G."/>
            <person name="Hibbett D."/>
            <person name="Henrissat B."/>
            <person name="Matheny P.B."/>
            <person name="Labbe J."/>
            <person name="Martin F.M."/>
        </authorList>
    </citation>
    <scope>NUCLEOTIDE SEQUENCE</scope>
    <source>
        <strain evidence="1">FP105234-sp</strain>
    </source>
</reference>
<evidence type="ECO:0000313" key="2">
    <source>
        <dbReference type="Proteomes" id="UP000814033"/>
    </source>
</evidence>
<dbReference type="Proteomes" id="UP000814033">
    <property type="component" value="Unassembled WGS sequence"/>
</dbReference>
<gene>
    <name evidence="1" type="ORF">FA95DRAFT_1675506</name>
</gene>
<comment type="caution">
    <text evidence="1">The sequence shown here is derived from an EMBL/GenBank/DDBJ whole genome shotgun (WGS) entry which is preliminary data.</text>
</comment>
<organism evidence="1 2">
    <name type="scientific">Auriscalpium vulgare</name>
    <dbReference type="NCBI Taxonomy" id="40419"/>
    <lineage>
        <taxon>Eukaryota</taxon>
        <taxon>Fungi</taxon>
        <taxon>Dikarya</taxon>
        <taxon>Basidiomycota</taxon>
        <taxon>Agaricomycotina</taxon>
        <taxon>Agaricomycetes</taxon>
        <taxon>Russulales</taxon>
        <taxon>Auriscalpiaceae</taxon>
        <taxon>Auriscalpium</taxon>
    </lineage>
</organism>
<sequence>MTCSPVGTDSMNAGNKRLLRGGGHAGRQELPNAALRRAYLADRSSKDHPLSAASLRAFYALVLIQVLTRMAADSANPVRHPHCSAEVPYRPGLTIKATASLTVFVHYRREGRLGRDDRHRELGPQVTHRAVGRPHAQPAATCDPERACKDMRSRVGRRRKGGFHD</sequence>
<proteinExistence type="predicted"/>
<accession>A0ACB8S5Y4</accession>
<evidence type="ECO:0000313" key="1">
    <source>
        <dbReference type="EMBL" id="KAI0051984.1"/>
    </source>
</evidence>
<name>A0ACB8S5Y4_9AGAM</name>